<evidence type="ECO:0000256" key="1">
    <source>
        <dbReference type="ARBA" id="ARBA00000085"/>
    </source>
</evidence>
<dbReference type="GO" id="GO:0000155">
    <property type="term" value="F:phosphorelay sensor kinase activity"/>
    <property type="evidence" value="ECO:0007669"/>
    <property type="project" value="InterPro"/>
</dbReference>
<dbReference type="AlphaFoldDB" id="A0A975CH13"/>
<name>A0A975CH13_9BURK</name>
<evidence type="ECO:0000313" key="16">
    <source>
        <dbReference type="Proteomes" id="UP000663903"/>
    </source>
</evidence>
<evidence type="ECO:0000256" key="11">
    <source>
        <dbReference type="ARBA" id="ARBA00023012"/>
    </source>
</evidence>
<reference evidence="15" key="1">
    <citation type="submission" date="2021-03" db="EMBL/GenBank/DDBJ databases">
        <title>Ottowia sp. 27C isolated from the cloaca of a Giant Asian pond turtle (Heosemys grandis).</title>
        <authorList>
            <person name="Spergser J."/>
            <person name="Busse H.-J."/>
        </authorList>
    </citation>
    <scope>NUCLEOTIDE SEQUENCE</scope>
    <source>
        <strain evidence="15">27C</strain>
    </source>
</reference>
<dbReference type="PANTHER" id="PTHR45436">
    <property type="entry name" value="SENSOR HISTIDINE KINASE YKOH"/>
    <property type="match status" value="1"/>
</dbReference>
<dbReference type="Gene3D" id="3.30.565.10">
    <property type="entry name" value="Histidine kinase-like ATPase, C-terminal domain"/>
    <property type="match status" value="1"/>
</dbReference>
<keyword evidence="4" id="KW-0597">Phosphoprotein</keyword>
<dbReference type="Pfam" id="PF02518">
    <property type="entry name" value="HATPase_c"/>
    <property type="match status" value="1"/>
</dbReference>
<evidence type="ECO:0000259" key="13">
    <source>
        <dbReference type="PROSITE" id="PS50109"/>
    </source>
</evidence>
<evidence type="ECO:0000256" key="5">
    <source>
        <dbReference type="ARBA" id="ARBA00022679"/>
    </source>
</evidence>
<dbReference type="SMART" id="SM00387">
    <property type="entry name" value="HATPase_c"/>
    <property type="match status" value="1"/>
</dbReference>
<keyword evidence="10 12" id="KW-1133">Transmembrane helix</keyword>
<keyword evidence="12" id="KW-0472">Membrane</keyword>
<dbReference type="PROSITE" id="PS50109">
    <property type="entry name" value="HIS_KIN"/>
    <property type="match status" value="1"/>
</dbReference>
<dbReference type="EMBL" id="CP071796">
    <property type="protein sequence ID" value="QTD46283.1"/>
    <property type="molecule type" value="Genomic_DNA"/>
</dbReference>
<evidence type="ECO:0000256" key="2">
    <source>
        <dbReference type="ARBA" id="ARBA00004141"/>
    </source>
</evidence>
<evidence type="ECO:0000256" key="7">
    <source>
        <dbReference type="ARBA" id="ARBA00022741"/>
    </source>
</evidence>
<feature type="domain" description="HAMP" evidence="14">
    <location>
        <begin position="181"/>
        <end position="233"/>
    </location>
</feature>
<evidence type="ECO:0000313" key="15">
    <source>
        <dbReference type="EMBL" id="QTD46283.1"/>
    </source>
</evidence>
<protein>
    <recommendedName>
        <fullName evidence="3">histidine kinase</fullName>
        <ecNumber evidence="3">2.7.13.3</ecNumber>
    </recommendedName>
</protein>
<comment type="subcellular location">
    <subcellularLocation>
        <location evidence="2">Membrane</location>
        <topology evidence="2">Multi-pass membrane protein</topology>
    </subcellularLocation>
</comment>
<dbReference type="InterPro" id="IPR036890">
    <property type="entry name" value="HATPase_C_sf"/>
</dbReference>
<comment type="catalytic activity">
    <reaction evidence="1">
        <text>ATP + protein L-histidine = ADP + protein N-phospho-L-histidine.</text>
        <dbReference type="EC" id="2.7.13.3"/>
    </reaction>
</comment>
<dbReference type="InterPro" id="IPR003660">
    <property type="entry name" value="HAMP_dom"/>
</dbReference>
<sequence>MNTALLRTWSLAQRLTAMVLGFVLVTWMATVAVAWFVTEHELNELLDAHLAQTAALLATGEVDDDKDDAVVQASTQLHKYQSRVAFQIWHKGRLRARSNDAPDEPLAAADARGLSNQQVGGEAWRVFTTTRTDDGRVKAVIHVAEHASARHHVLLASLRGTMIPLLAALPLLAAGIWWSVRQALQPLRLLSDGVAARRPQALTPLAEEGVLPEARPLVQALNGLFERVHDQLASERRFTADAAHELRTPIAAIRMQAQVAQGATSDDERRAALDATIAGCDRATRLVEQLLQLARLEAEVIGASASESQRGQADLAAAAQQQAQELAAQAHRRRQRIVLDRPPQAVSVPMSAPLLAVLLRNLMDNALRYGPDGGRVQAQVAGVDDGTGARLVVEDAGPGLSDADLQRLGERFFRVLGSGQSGSGLGWSIVRRLARLHDLSIALDRSPTLGGLRVTVRWPVMA</sequence>
<dbReference type="Pfam" id="PF00512">
    <property type="entry name" value="HisKA"/>
    <property type="match status" value="1"/>
</dbReference>
<dbReference type="KEGG" id="otd:J1M35_05120"/>
<dbReference type="SUPFAM" id="SSF47384">
    <property type="entry name" value="Homodimeric domain of signal transducing histidine kinase"/>
    <property type="match status" value="1"/>
</dbReference>
<keyword evidence="9" id="KW-0067">ATP-binding</keyword>
<evidence type="ECO:0000256" key="10">
    <source>
        <dbReference type="ARBA" id="ARBA00022989"/>
    </source>
</evidence>
<dbReference type="Gene3D" id="1.20.5.1040">
    <property type="entry name" value="Sensor protein qsec"/>
    <property type="match status" value="1"/>
</dbReference>
<keyword evidence="16" id="KW-1185">Reference proteome</keyword>
<dbReference type="InterPro" id="IPR036097">
    <property type="entry name" value="HisK_dim/P_sf"/>
</dbReference>
<dbReference type="RefSeq" id="WP_208010182.1">
    <property type="nucleotide sequence ID" value="NZ_CP071796.1"/>
</dbReference>
<evidence type="ECO:0000256" key="9">
    <source>
        <dbReference type="ARBA" id="ARBA00022840"/>
    </source>
</evidence>
<evidence type="ECO:0000259" key="14">
    <source>
        <dbReference type="PROSITE" id="PS50885"/>
    </source>
</evidence>
<dbReference type="EC" id="2.7.13.3" evidence="3"/>
<dbReference type="InterPro" id="IPR003661">
    <property type="entry name" value="HisK_dim/P_dom"/>
</dbReference>
<dbReference type="CDD" id="cd00082">
    <property type="entry name" value="HisKA"/>
    <property type="match status" value="1"/>
</dbReference>
<evidence type="ECO:0000256" key="12">
    <source>
        <dbReference type="SAM" id="Phobius"/>
    </source>
</evidence>
<dbReference type="GO" id="GO:0005886">
    <property type="term" value="C:plasma membrane"/>
    <property type="evidence" value="ECO:0007669"/>
    <property type="project" value="TreeGrafter"/>
</dbReference>
<dbReference type="InterPro" id="IPR013727">
    <property type="entry name" value="2CSK_N"/>
</dbReference>
<dbReference type="SUPFAM" id="SSF55874">
    <property type="entry name" value="ATPase domain of HSP90 chaperone/DNA topoisomerase II/histidine kinase"/>
    <property type="match status" value="1"/>
</dbReference>
<proteinExistence type="predicted"/>
<dbReference type="Proteomes" id="UP000663903">
    <property type="component" value="Chromosome"/>
</dbReference>
<dbReference type="GO" id="GO:0005524">
    <property type="term" value="F:ATP binding"/>
    <property type="evidence" value="ECO:0007669"/>
    <property type="project" value="UniProtKB-KW"/>
</dbReference>
<dbReference type="SMART" id="SM00388">
    <property type="entry name" value="HisKA"/>
    <property type="match status" value="1"/>
</dbReference>
<dbReference type="PROSITE" id="PS50885">
    <property type="entry name" value="HAMP"/>
    <property type="match status" value="1"/>
</dbReference>
<feature type="transmembrane region" description="Helical" evidence="12">
    <location>
        <begin position="162"/>
        <end position="180"/>
    </location>
</feature>
<feature type="transmembrane region" description="Helical" evidence="12">
    <location>
        <begin position="15"/>
        <end position="37"/>
    </location>
</feature>
<keyword evidence="8 15" id="KW-0418">Kinase</keyword>
<evidence type="ECO:0000256" key="8">
    <source>
        <dbReference type="ARBA" id="ARBA00022777"/>
    </source>
</evidence>
<evidence type="ECO:0000256" key="6">
    <source>
        <dbReference type="ARBA" id="ARBA00022692"/>
    </source>
</evidence>
<dbReference type="InterPro" id="IPR005467">
    <property type="entry name" value="His_kinase_dom"/>
</dbReference>
<accession>A0A975CH13</accession>
<dbReference type="Gene3D" id="1.10.287.130">
    <property type="match status" value="1"/>
</dbReference>
<keyword evidence="11" id="KW-0902">Two-component regulatory system</keyword>
<keyword evidence="6 12" id="KW-0812">Transmembrane</keyword>
<dbReference type="InterPro" id="IPR050428">
    <property type="entry name" value="TCS_sensor_his_kinase"/>
</dbReference>
<feature type="domain" description="Histidine kinase" evidence="13">
    <location>
        <begin position="241"/>
        <end position="462"/>
    </location>
</feature>
<dbReference type="Pfam" id="PF08521">
    <property type="entry name" value="2CSK_N"/>
    <property type="match status" value="1"/>
</dbReference>
<keyword evidence="7" id="KW-0547">Nucleotide-binding</keyword>
<dbReference type="PANTHER" id="PTHR45436:SF14">
    <property type="entry name" value="SENSOR PROTEIN QSEC"/>
    <property type="match status" value="1"/>
</dbReference>
<evidence type="ECO:0000256" key="4">
    <source>
        <dbReference type="ARBA" id="ARBA00022553"/>
    </source>
</evidence>
<dbReference type="InterPro" id="IPR003594">
    <property type="entry name" value="HATPase_dom"/>
</dbReference>
<gene>
    <name evidence="15" type="ORF">J1M35_05120</name>
</gene>
<organism evidence="15 16">
    <name type="scientific">Ottowia testudinis</name>
    <dbReference type="NCBI Taxonomy" id="2816950"/>
    <lineage>
        <taxon>Bacteria</taxon>
        <taxon>Pseudomonadati</taxon>
        <taxon>Pseudomonadota</taxon>
        <taxon>Betaproteobacteria</taxon>
        <taxon>Burkholderiales</taxon>
        <taxon>Comamonadaceae</taxon>
        <taxon>Ottowia</taxon>
    </lineage>
</organism>
<keyword evidence="5" id="KW-0808">Transferase</keyword>
<evidence type="ECO:0000256" key="3">
    <source>
        <dbReference type="ARBA" id="ARBA00012438"/>
    </source>
</evidence>